<evidence type="ECO:0000256" key="3">
    <source>
        <dbReference type="ARBA" id="ARBA00012511"/>
    </source>
</evidence>
<dbReference type="EC" id="2.7.7.79" evidence="3"/>
<dbReference type="InterPro" id="IPR038469">
    <property type="entry name" value="tRNAHis_GuaTrfase_Thg1_sf"/>
</dbReference>
<keyword evidence="10" id="KW-0342">GTP-binding</keyword>
<dbReference type="InterPro" id="IPR007537">
    <property type="entry name" value="tRNAHis_GuaTrfase_Thg1"/>
</dbReference>
<evidence type="ECO:0000256" key="9">
    <source>
        <dbReference type="ARBA" id="ARBA00022842"/>
    </source>
</evidence>
<keyword evidence="14" id="KW-1185">Reference proteome</keyword>
<dbReference type="eggNOG" id="KOG0032">
    <property type="taxonomic scope" value="Eukaryota"/>
</dbReference>
<dbReference type="InterPro" id="IPR024956">
    <property type="entry name" value="tRNAHis_GuaTrfase_cat"/>
</dbReference>
<dbReference type="GO" id="GO:0008193">
    <property type="term" value="F:tRNA guanylyltransferase activity"/>
    <property type="evidence" value="ECO:0007669"/>
    <property type="project" value="UniProtKB-EC"/>
</dbReference>
<dbReference type="PANTHER" id="PTHR12729:SF6">
    <property type="entry name" value="TRNA(HIS) GUANYLYLTRANSFERASE-RELATED"/>
    <property type="match status" value="1"/>
</dbReference>
<gene>
    <name evidence="13" type="ORF">IMG5_110950</name>
</gene>
<evidence type="ECO:0000256" key="10">
    <source>
        <dbReference type="ARBA" id="ARBA00023134"/>
    </source>
</evidence>
<evidence type="ECO:0000259" key="11">
    <source>
        <dbReference type="Pfam" id="PF04446"/>
    </source>
</evidence>
<evidence type="ECO:0000256" key="1">
    <source>
        <dbReference type="ARBA" id="ARBA00001946"/>
    </source>
</evidence>
<dbReference type="SUPFAM" id="SSF56112">
    <property type="entry name" value="Protein kinase-like (PK-like)"/>
    <property type="match status" value="1"/>
</dbReference>
<dbReference type="GO" id="GO:0006400">
    <property type="term" value="P:tRNA modification"/>
    <property type="evidence" value="ECO:0007669"/>
    <property type="project" value="InterPro"/>
</dbReference>
<keyword evidence="9" id="KW-0460">Magnesium</keyword>
<dbReference type="PANTHER" id="PTHR12729">
    <property type="entry name" value="TRNA(HIS) GUANYLYLTRANSFERASE-RELATED"/>
    <property type="match status" value="1"/>
</dbReference>
<keyword evidence="6 13" id="KW-0548">Nucleotidyltransferase</keyword>
<evidence type="ECO:0000256" key="4">
    <source>
        <dbReference type="ARBA" id="ARBA00022679"/>
    </source>
</evidence>
<dbReference type="InParanoid" id="G0QTR9"/>
<dbReference type="EMBL" id="GL983871">
    <property type="protein sequence ID" value="EGR31390.1"/>
    <property type="molecule type" value="Genomic_DNA"/>
</dbReference>
<dbReference type="GeneID" id="14907528"/>
<evidence type="ECO:0000313" key="13">
    <source>
        <dbReference type="EMBL" id="EGR31390.1"/>
    </source>
</evidence>
<dbReference type="GO" id="GO:0004672">
    <property type="term" value="F:protein kinase activity"/>
    <property type="evidence" value="ECO:0007669"/>
    <property type="project" value="InterPro"/>
</dbReference>
<evidence type="ECO:0000256" key="5">
    <source>
        <dbReference type="ARBA" id="ARBA00022694"/>
    </source>
</evidence>
<dbReference type="eggNOG" id="KOG2721">
    <property type="taxonomic scope" value="Eukaryota"/>
</dbReference>
<dbReference type="Pfam" id="PF14413">
    <property type="entry name" value="Thg1C"/>
    <property type="match status" value="1"/>
</dbReference>
<dbReference type="RefSeq" id="XP_004034876.1">
    <property type="nucleotide sequence ID" value="XM_004034828.1"/>
</dbReference>
<evidence type="ECO:0000256" key="6">
    <source>
        <dbReference type="ARBA" id="ARBA00022695"/>
    </source>
</evidence>
<proteinExistence type="inferred from homology"/>
<evidence type="ECO:0000313" key="14">
    <source>
        <dbReference type="Proteomes" id="UP000008983"/>
    </source>
</evidence>
<accession>G0QTR9</accession>
<sequence length="353" mass="40991">MACSQYEYVKKFENSLILMPNTYIVVRIDGKGFTKFTQANNFQKPNDKKGLNLMNKAAEVVMKTFAEICLAYGQSDEFSFVFSKSAQLYQRRADKIISCLVSCFTSAYVMNFELIMEQKCNEIPMFDGRAVCYPDFKNLRDYLSWRQVDCHINNLYNTCFWNMVLIGGKTNQEAQNILKDTDMEKHAEIIGTEGYMAPELYKKKHYCPKSVDIFASGVLLFCLVCGRPPFVKATDQIILVCNSQNSIFVPIKCLDELVQLTFDFYKQINSYCKSTQKQITSLSREINLDLDKRKLQYDNFNNNVLQFSFNNSNKIEKQNECEQGVIYEPAIGTEQLEFEDNYYDYNYTINLSQ</sequence>
<keyword evidence="7" id="KW-0479">Metal-binding</keyword>
<dbReference type="AlphaFoldDB" id="G0QTR9"/>
<keyword evidence="5" id="KW-0819">tRNA processing</keyword>
<keyword evidence="8" id="KW-0547">Nucleotide-binding</keyword>
<feature type="domain" description="Thg1 C-terminal" evidence="12">
    <location>
        <begin position="137"/>
        <end position="191"/>
    </location>
</feature>
<dbReference type="GO" id="GO:0016491">
    <property type="term" value="F:oxidoreductase activity"/>
    <property type="evidence" value="ECO:0007669"/>
    <property type="project" value="UniProtKB-KW"/>
</dbReference>
<organism evidence="13 14">
    <name type="scientific">Ichthyophthirius multifiliis</name>
    <name type="common">White spot disease agent</name>
    <name type="synonym">Ich</name>
    <dbReference type="NCBI Taxonomy" id="5932"/>
    <lineage>
        <taxon>Eukaryota</taxon>
        <taxon>Sar</taxon>
        <taxon>Alveolata</taxon>
        <taxon>Ciliophora</taxon>
        <taxon>Intramacronucleata</taxon>
        <taxon>Oligohymenophorea</taxon>
        <taxon>Hymenostomatida</taxon>
        <taxon>Ophryoglenina</taxon>
        <taxon>Ichthyophthirius</taxon>
    </lineage>
</organism>
<evidence type="ECO:0000256" key="2">
    <source>
        <dbReference type="ARBA" id="ARBA00010113"/>
    </source>
</evidence>
<dbReference type="GO" id="GO:0005524">
    <property type="term" value="F:ATP binding"/>
    <property type="evidence" value="ECO:0007669"/>
    <property type="project" value="InterPro"/>
</dbReference>
<reference evidence="13 14" key="1">
    <citation type="submission" date="2011-07" db="EMBL/GenBank/DDBJ databases">
        <authorList>
            <person name="Coyne R."/>
            <person name="Brami D."/>
            <person name="Johnson J."/>
            <person name="Hostetler J."/>
            <person name="Hannick L."/>
            <person name="Clark T."/>
            <person name="Cassidy-Hanley D."/>
            <person name="Inman J."/>
        </authorList>
    </citation>
    <scope>NUCLEOTIDE SEQUENCE [LARGE SCALE GENOMIC DNA]</scope>
    <source>
        <strain evidence="13 14">G5</strain>
    </source>
</reference>
<comment type="cofactor">
    <cofactor evidence="1">
        <name>Mg(2+)</name>
        <dbReference type="ChEBI" id="CHEBI:18420"/>
    </cofactor>
</comment>
<dbReference type="Proteomes" id="UP000008983">
    <property type="component" value="Unassembled WGS sequence"/>
</dbReference>
<comment type="similarity">
    <text evidence="2">Belongs to the tRNA(His) guanylyltransferase family.</text>
</comment>
<dbReference type="OrthoDB" id="62560at2759"/>
<keyword evidence="13" id="KW-0560">Oxidoreductase</keyword>
<dbReference type="STRING" id="857967.G0QTR9"/>
<feature type="domain" description="tRNAHis guanylyltransferase catalytic" evidence="11">
    <location>
        <begin position="6"/>
        <end position="134"/>
    </location>
</feature>
<dbReference type="InterPro" id="IPR025845">
    <property type="entry name" value="Thg1_C_dom"/>
</dbReference>
<evidence type="ECO:0000259" key="12">
    <source>
        <dbReference type="Pfam" id="PF14413"/>
    </source>
</evidence>
<dbReference type="GO" id="GO:0005525">
    <property type="term" value="F:GTP binding"/>
    <property type="evidence" value="ECO:0007669"/>
    <property type="project" value="UniProtKB-KW"/>
</dbReference>
<dbReference type="Pfam" id="PF04446">
    <property type="entry name" value="Thg1"/>
    <property type="match status" value="1"/>
</dbReference>
<dbReference type="GO" id="GO:0000287">
    <property type="term" value="F:magnesium ion binding"/>
    <property type="evidence" value="ECO:0007669"/>
    <property type="project" value="InterPro"/>
</dbReference>
<dbReference type="Gene3D" id="3.30.70.3000">
    <property type="match status" value="1"/>
</dbReference>
<evidence type="ECO:0000256" key="8">
    <source>
        <dbReference type="ARBA" id="ARBA00022741"/>
    </source>
</evidence>
<keyword evidence="4" id="KW-0808">Transferase</keyword>
<dbReference type="InterPro" id="IPR011009">
    <property type="entry name" value="Kinase-like_dom_sf"/>
</dbReference>
<name>G0QTR9_ICHMU</name>
<protein>
    <recommendedName>
        <fullName evidence="3">tRNA(His) guanylyltransferase</fullName>
        <ecNumber evidence="3">2.7.7.79</ecNumber>
    </recommendedName>
</protein>
<evidence type="ECO:0000256" key="7">
    <source>
        <dbReference type="ARBA" id="ARBA00022723"/>
    </source>
</evidence>
<dbReference type="FunCoup" id="G0QTR9">
    <property type="interactions" value="288"/>
</dbReference>